<dbReference type="AlphaFoldDB" id="A0A087TJK8"/>
<feature type="domain" description="Chorein N-terminal" evidence="4">
    <location>
        <begin position="2"/>
        <end position="134"/>
    </location>
</feature>
<sequence>MVFESLVASLLNKFLGDYLANFDSSQLKLGLWGGDVCLKHLDVKESALDDLDLPIKVISGHLGQLILKIPYKNIYTAPTVATIEGLFVVVIPNQGIKYDAEKEAKAAEAAKQAELMRIEEAKSKLKDKTNGKEEKK</sequence>
<dbReference type="InterPro" id="IPR026847">
    <property type="entry name" value="VPS13"/>
</dbReference>
<protein>
    <submittedName>
        <fullName evidence="5">Vacuolar protein sorting-associated protein 13C</fullName>
    </submittedName>
</protein>
<keyword evidence="6" id="KW-1185">Reference proteome</keyword>
<comment type="similarity">
    <text evidence="1">Belongs to the VPS13 family.</text>
</comment>
<dbReference type="PANTHER" id="PTHR16166:SF93">
    <property type="entry name" value="INTERMEMBRANE LIPID TRANSFER PROTEIN VPS13"/>
    <property type="match status" value="1"/>
</dbReference>
<name>A0A087TJK8_STEMI</name>
<dbReference type="EMBL" id="KK115508">
    <property type="protein sequence ID" value="KFM65297.1"/>
    <property type="molecule type" value="Genomic_DNA"/>
</dbReference>
<evidence type="ECO:0000259" key="4">
    <source>
        <dbReference type="Pfam" id="PF12624"/>
    </source>
</evidence>
<dbReference type="OMA" id="STAHAEN"/>
<accession>A0A087TJK8</accession>
<dbReference type="GO" id="GO:0006623">
    <property type="term" value="P:protein targeting to vacuole"/>
    <property type="evidence" value="ECO:0007669"/>
    <property type="project" value="TreeGrafter"/>
</dbReference>
<keyword evidence="2" id="KW-0813">Transport</keyword>
<organism evidence="5 6">
    <name type="scientific">Stegodyphus mimosarum</name>
    <name type="common">African social velvet spider</name>
    <dbReference type="NCBI Taxonomy" id="407821"/>
    <lineage>
        <taxon>Eukaryota</taxon>
        <taxon>Metazoa</taxon>
        <taxon>Ecdysozoa</taxon>
        <taxon>Arthropoda</taxon>
        <taxon>Chelicerata</taxon>
        <taxon>Arachnida</taxon>
        <taxon>Araneae</taxon>
        <taxon>Araneomorphae</taxon>
        <taxon>Entelegynae</taxon>
        <taxon>Eresoidea</taxon>
        <taxon>Eresidae</taxon>
        <taxon>Stegodyphus</taxon>
    </lineage>
</organism>
<proteinExistence type="inferred from homology"/>
<evidence type="ECO:0000256" key="1">
    <source>
        <dbReference type="ARBA" id="ARBA00006545"/>
    </source>
</evidence>
<dbReference type="InterPro" id="IPR026854">
    <property type="entry name" value="VPS13_N"/>
</dbReference>
<evidence type="ECO:0000313" key="6">
    <source>
        <dbReference type="Proteomes" id="UP000054359"/>
    </source>
</evidence>
<feature type="non-terminal residue" evidence="5">
    <location>
        <position position="136"/>
    </location>
</feature>
<evidence type="ECO:0000256" key="3">
    <source>
        <dbReference type="SAM" id="Coils"/>
    </source>
</evidence>
<dbReference type="GO" id="GO:0045053">
    <property type="term" value="P:protein retention in Golgi apparatus"/>
    <property type="evidence" value="ECO:0007669"/>
    <property type="project" value="TreeGrafter"/>
</dbReference>
<reference evidence="5 6" key="1">
    <citation type="submission" date="2013-11" db="EMBL/GenBank/DDBJ databases">
        <title>Genome sequencing of Stegodyphus mimosarum.</title>
        <authorList>
            <person name="Bechsgaard J."/>
        </authorList>
    </citation>
    <scope>NUCLEOTIDE SEQUENCE [LARGE SCALE GENOMIC DNA]</scope>
</reference>
<dbReference type="OrthoDB" id="6435412at2759"/>
<dbReference type="PANTHER" id="PTHR16166">
    <property type="entry name" value="VACUOLAR PROTEIN SORTING-ASSOCIATED PROTEIN VPS13"/>
    <property type="match status" value="1"/>
</dbReference>
<evidence type="ECO:0000256" key="2">
    <source>
        <dbReference type="ARBA" id="ARBA00022448"/>
    </source>
</evidence>
<dbReference type="Pfam" id="PF12624">
    <property type="entry name" value="VPS13_N"/>
    <property type="match status" value="1"/>
</dbReference>
<evidence type="ECO:0000313" key="5">
    <source>
        <dbReference type="EMBL" id="KFM65297.1"/>
    </source>
</evidence>
<keyword evidence="3" id="KW-0175">Coiled coil</keyword>
<gene>
    <name evidence="5" type="ORF">X975_12347</name>
</gene>
<dbReference type="STRING" id="407821.A0A087TJK8"/>
<feature type="coiled-coil region" evidence="3">
    <location>
        <begin position="104"/>
        <end position="135"/>
    </location>
</feature>
<dbReference type="Proteomes" id="UP000054359">
    <property type="component" value="Unassembled WGS sequence"/>
</dbReference>